<evidence type="ECO:0000313" key="3">
    <source>
        <dbReference type="Proteomes" id="UP000193144"/>
    </source>
</evidence>
<sequence length="153" mass="16757">MALRGVGGRNRQGPRVRAFHVLGGSGAIAQIPISKLRRSSLLRSFPWCPFLDELCPGVCIPRYARMVSYDQRPTCRKTLRVCLHIGSTFDVYLYTVRPWHSGWSECSCRRQNGRTGKAWSAKAGSGGLTNMNAGSPGTKGRKYGGNQQLGTLG</sequence>
<accession>A0A1Y1ZBN2</accession>
<keyword evidence="3" id="KW-1185">Reference proteome</keyword>
<dbReference type="AlphaFoldDB" id="A0A1Y1ZBN2"/>
<feature type="region of interest" description="Disordered" evidence="1">
    <location>
        <begin position="119"/>
        <end position="153"/>
    </location>
</feature>
<evidence type="ECO:0000313" key="2">
    <source>
        <dbReference type="EMBL" id="ORY07678.1"/>
    </source>
</evidence>
<protein>
    <submittedName>
        <fullName evidence="2">Uncharacterized protein</fullName>
    </submittedName>
</protein>
<organism evidence="2 3">
    <name type="scientific">Clohesyomyces aquaticus</name>
    <dbReference type="NCBI Taxonomy" id="1231657"/>
    <lineage>
        <taxon>Eukaryota</taxon>
        <taxon>Fungi</taxon>
        <taxon>Dikarya</taxon>
        <taxon>Ascomycota</taxon>
        <taxon>Pezizomycotina</taxon>
        <taxon>Dothideomycetes</taxon>
        <taxon>Pleosporomycetidae</taxon>
        <taxon>Pleosporales</taxon>
        <taxon>Lindgomycetaceae</taxon>
        <taxon>Clohesyomyces</taxon>
    </lineage>
</organism>
<comment type="caution">
    <text evidence="2">The sequence shown here is derived from an EMBL/GenBank/DDBJ whole genome shotgun (WGS) entry which is preliminary data.</text>
</comment>
<gene>
    <name evidence="2" type="ORF">BCR34DRAFT_18204</name>
</gene>
<dbReference type="EMBL" id="MCFA01000107">
    <property type="protein sequence ID" value="ORY07678.1"/>
    <property type="molecule type" value="Genomic_DNA"/>
</dbReference>
<evidence type="ECO:0000256" key="1">
    <source>
        <dbReference type="SAM" id="MobiDB-lite"/>
    </source>
</evidence>
<proteinExistence type="predicted"/>
<dbReference type="Proteomes" id="UP000193144">
    <property type="component" value="Unassembled WGS sequence"/>
</dbReference>
<reference evidence="2 3" key="1">
    <citation type="submission" date="2016-07" db="EMBL/GenBank/DDBJ databases">
        <title>Pervasive Adenine N6-methylation of Active Genes in Fungi.</title>
        <authorList>
            <consortium name="DOE Joint Genome Institute"/>
            <person name="Mondo S.J."/>
            <person name="Dannebaum R.O."/>
            <person name="Kuo R.C."/>
            <person name="Labutti K."/>
            <person name="Haridas S."/>
            <person name="Kuo A."/>
            <person name="Salamov A."/>
            <person name="Ahrendt S.R."/>
            <person name="Lipzen A."/>
            <person name="Sullivan W."/>
            <person name="Andreopoulos W.B."/>
            <person name="Clum A."/>
            <person name="Lindquist E."/>
            <person name="Daum C."/>
            <person name="Ramamoorthy G.K."/>
            <person name="Gryganskyi A."/>
            <person name="Culley D."/>
            <person name="Magnuson J.K."/>
            <person name="James T.Y."/>
            <person name="O'Malley M.A."/>
            <person name="Stajich J.E."/>
            <person name="Spatafora J.W."/>
            <person name="Visel A."/>
            <person name="Grigoriev I.V."/>
        </authorList>
    </citation>
    <scope>NUCLEOTIDE SEQUENCE [LARGE SCALE GENOMIC DNA]</scope>
    <source>
        <strain evidence="2 3">CBS 115471</strain>
    </source>
</reference>
<name>A0A1Y1ZBN2_9PLEO</name>